<dbReference type="Proteomes" id="UP000322699">
    <property type="component" value="Unassembled WGS sequence"/>
</dbReference>
<dbReference type="OrthoDB" id="282702at2"/>
<feature type="region of interest" description="Disordered" evidence="1">
    <location>
        <begin position="260"/>
        <end position="297"/>
    </location>
</feature>
<sequence>MTESLTQNTGFCKPAIVILAIVVCTGGCATWGKKELAKPNGEQPSLLERLPLIGKKKADQAPEPYPNPKKMAATWTPDTLIQTGRTPTRGFGGRIFFYNEKSQPVPVDGTLVVHGFDDEEQSEQRKMKRFEFTPEQFTRHFSQSDLGASYSVWIPWDAVGGEQRKISLVASFKTVGGEVVQGIPATIQLPGAKQPETAEQQFAQFSPEYQRYLKATESGASRTGLATTTITRRRGEDRQAIPAVDIASPTDRIASGETKWMDLAPNPDSPPSDIRPRRIGGFPTQAIPASTRMPSSH</sequence>
<dbReference type="RefSeq" id="WP_149753040.1">
    <property type="nucleotide sequence ID" value="NZ_LWSK01000004.1"/>
</dbReference>
<evidence type="ECO:0000313" key="2">
    <source>
        <dbReference type="EMBL" id="KAA1262508.1"/>
    </source>
</evidence>
<protein>
    <submittedName>
        <fullName evidence="2">Uncharacterized protein</fullName>
    </submittedName>
</protein>
<dbReference type="AlphaFoldDB" id="A0A5B1CNA7"/>
<organism evidence="2 3">
    <name type="scientific">Rubripirellula obstinata</name>
    <dbReference type="NCBI Taxonomy" id="406547"/>
    <lineage>
        <taxon>Bacteria</taxon>
        <taxon>Pseudomonadati</taxon>
        <taxon>Planctomycetota</taxon>
        <taxon>Planctomycetia</taxon>
        <taxon>Pirellulales</taxon>
        <taxon>Pirellulaceae</taxon>
        <taxon>Rubripirellula</taxon>
    </lineage>
</organism>
<gene>
    <name evidence="2" type="ORF">LF1_50730</name>
</gene>
<evidence type="ECO:0000313" key="3">
    <source>
        <dbReference type="Proteomes" id="UP000322699"/>
    </source>
</evidence>
<dbReference type="EMBL" id="VRLW01000001">
    <property type="protein sequence ID" value="KAA1262508.1"/>
    <property type="molecule type" value="Genomic_DNA"/>
</dbReference>
<name>A0A5B1CNA7_9BACT</name>
<evidence type="ECO:0000256" key="1">
    <source>
        <dbReference type="SAM" id="MobiDB-lite"/>
    </source>
</evidence>
<keyword evidence="3" id="KW-1185">Reference proteome</keyword>
<proteinExistence type="predicted"/>
<reference evidence="2 3" key="1">
    <citation type="submission" date="2019-08" db="EMBL/GenBank/DDBJ databases">
        <title>Deep-cultivation of Planctomycetes and their phenomic and genomic characterization uncovers novel biology.</title>
        <authorList>
            <person name="Wiegand S."/>
            <person name="Jogler M."/>
            <person name="Boedeker C."/>
            <person name="Pinto D."/>
            <person name="Vollmers J."/>
            <person name="Rivas-Marin E."/>
            <person name="Kohn T."/>
            <person name="Peeters S.H."/>
            <person name="Heuer A."/>
            <person name="Rast P."/>
            <person name="Oberbeckmann S."/>
            <person name="Bunk B."/>
            <person name="Jeske O."/>
            <person name="Meyerdierks A."/>
            <person name="Storesund J.E."/>
            <person name="Kallscheuer N."/>
            <person name="Luecker S."/>
            <person name="Lage O.M."/>
            <person name="Pohl T."/>
            <person name="Merkel B.J."/>
            <person name="Hornburger P."/>
            <person name="Mueller R.-W."/>
            <person name="Bruemmer F."/>
            <person name="Labrenz M."/>
            <person name="Spormann A.M."/>
            <person name="Op Den Camp H."/>
            <person name="Overmann J."/>
            <person name="Amann R."/>
            <person name="Jetten M.S.M."/>
            <person name="Mascher T."/>
            <person name="Medema M.H."/>
            <person name="Devos D.P."/>
            <person name="Kaster A.-K."/>
            <person name="Ovreas L."/>
            <person name="Rohde M."/>
            <person name="Galperin M.Y."/>
            <person name="Jogler C."/>
        </authorList>
    </citation>
    <scope>NUCLEOTIDE SEQUENCE [LARGE SCALE GENOMIC DNA]</scope>
    <source>
        <strain evidence="2 3">LF1</strain>
    </source>
</reference>
<accession>A0A5B1CNA7</accession>
<comment type="caution">
    <text evidence="2">The sequence shown here is derived from an EMBL/GenBank/DDBJ whole genome shotgun (WGS) entry which is preliminary data.</text>
</comment>